<dbReference type="GO" id="GO:0009117">
    <property type="term" value="P:nucleotide metabolic process"/>
    <property type="evidence" value="ECO:0007669"/>
    <property type="project" value="UniProtKB-KW"/>
</dbReference>
<dbReference type="EMBL" id="CP017921">
    <property type="protein sequence ID" value="APH38763.1"/>
    <property type="molecule type" value="Genomic_DNA"/>
</dbReference>
<feature type="binding site" description="in other chain" evidence="6">
    <location>
        <position position="19"/>
    </location>
    <ligand>
        <name>substrate</name>
        <note>ligand shared between homodimeric partners</note>
    </ligand>
</feature>
<dbReference type="Proteomes" id="UP000198669">
    <property type="component" value="Unassembled WGS sequence"/>
</dbReference>
<dbReference type="Proteomes" id="UP000267921">
    <property type="component" value="Unassembled WGS sequence"/>
</dbReference>
<dbReference type="Gene3D" id="3.40.50.450">
    <property type="match status" value="1"/>
</dbReference>
<evidence type="ECO:0000256" key="6">
    <source>
        <dbReference type="HAMAP-Rule" id="MF_03036"/>
    </source>
</evidence>
<feature type="binding site" description="in other chain" evidence="6">
    <location>
        <position position="83"/>
    </location>
    <ligand>
        <name>substrate</name>
        <note>ligand shared between homodimeric partners</note>
    </ligand>
</feature>
<keyword evidence="3 6" id="KW-0546">Nucleotide metabolism</keyword>
<evidence type="ECO:0000256" key="1">
    <source>
        <dbReference type="ARBA" id="ARBA00011407"/>
    </source>
</evidence>
<dbReference type="PANTHER" id="PTHR15364:SF0">
    <property type="entry name" value="2'-DEOXYNUCLEOSIDE 5'-PHOSPHATE N-HYDROLASE 1"/>
    <property type="match status" value="1"/>
</dbReference>
<comment type="function">
    <text evidence="6">Catalyzes the cleavage of the N-glycosidic bond of deoxyribonucleoside 5'-monophosphates to yield deoxyribose 5-phosphate and a purine or pyrimidine base.</text>
</comment>
<sequence>MKVFLSGSIRGGRQNLPVYQQMVQIVENQGHDVASLHVADPHVEENETGMSEAEIFERDMHLLDGCDCMVAEVSLASTGVGYEVCSALNLGIPVQCVYREGSTVSAMLLGNTNHLILLDAYSEDKDLEALIPSFLDFVSGEDAQVE</sequence>
<dbReference type="Proteomes" id="UP000186879">
    <property type="component" value="Chromosome"/>
</dbReference>
<evidence type="ECO:0000313" key="10">
    <source>
        <dbReference type="Proteomes" id="UP000186879"/>
    </source>
</evidence>
<dbReference type="AlphaFoldDB" id="A0A1L3Q1Q1"/>
<comment type="subunit">
    <text evidence="1 6">Monomer and homodimer.</text>
</comment>
<dbReference type="EMBL" id="RJJG01000006">
    <property type="protein sequence ID" value="RNI07956.1"/>
    <property type="molecule type" value="Genomic_DNA"/>
</dbReference>
<comment type="catalytic activity">
    <reaction evidence="6">
        <text>a pyrimidine 2'-deoxyribonucleoside 5'-phosphate + H2O = a pyrimidine nucleobase + 2-deoxy-D-ribose 5-phosphate</text>
        <dbReference type="Rhea" id="RHEA:57852"/>
        <dbReference type="ChEBI" id="CHEBI:15377"/>
        <dbReference type="ChEBI" id="CHEBI:26432"/>
        <dbReference type="ChEBI" id="CHEBI:62877"/>
        <dbReference type="ChEBI" id="CHEBI:142209"/>
    </reaction>
</comment>
<gene>
    <name evidence="7" type="ORF">BHR79_04180</name>
    <name evidence="8" type="ORF">EFE40_08355</name>
    <name evidence="9" type="ORF">SAMN04515625_1538</name>
</gene>
<comment type="catalytic activity">
    <reaction evidence="6">
        <text>a purine 2'-deoxyribonucleoside 5'-phosphate + H2O = a purine nucleobase + 2-deoxy-D-ribose 5-phosphate</text>
        <dbReference type="Rhea" id="RHEA:51132"/>
        <dbReference type="ChEBI" id="CHEBI:15377"/>
        <dbReference type="ChEBI" id="CHEBI:26386"/>
        <dbReference type="ChEBI" id="CHEBI:62877"/>
        <dbReference type="ChEBI" id="CHEBI:142198"/>
    </reaction>
</comment>
<evidence type="ECO:0000313" key="7">
    <source>
        <dbReference type="EMBL" id="APH38763.1"/>
    </source>
</evidence>
<evidence type="ECO:0000256" key="5">
    <source>
        <dbReference type="ARBA" id="ARBA00047460"/>
    </source>
</evidence>
<dbReference type="OrthoDB" id="30967at2157"/>
<dbReference type="SUPFAM" id="SSF52309">
    <property type="entry name" value="N-(deoxy)ribosyltransferase-like"/>
    <property type="match status" value="1"/>
</dbReference>
<dbReference type="STRING" id="2177.BHR79_04180"/>
<dbReference type="GO" id="GO:0009116">
    <property type="term" value="P:nucleoside metabolic process"/>
    <property type="evidence" value="ECO:0007669"/>
    <property type="project" value="UniProtKB-UniRule"/>
</dbReference>
<keyword evidence="9" id="KW-0808">Transferase</keyword>
<reference evidence="9 11" key="2">
    <citation type="submission" date="2016-10" db="EMBL/GenBank/DDBJ databases">
        <authorList>
            <person name="de Groot N.N."/>
        </authorList>
    </citation>
    <scope>NUCLEOTIDE SEQUENCE [LARGE SCALE GENOMIC DNA]</scope>
    <source>
        <strain evidence="9 11">Z-7982</strain>
    </source>
</reference>
<keyword evidence="4 6" id="KW-0326">Glycosidase</keyword>
<dbReference type="EC" id="3.2.2.-" evidence="6"/>
<proteinExistence type="inferred from homology"/>
<name>A0A1L3Q1Q1_9EURY</name>
<dbReference type="RefSeq" id="WP_072561213.1">
    <property type="nucleotide sequence ID" value="NZ_CP017921.1"/>
</dbReference>
<keyword evidence="10" id="KW-1185">Reference proteome</keyword>
<dbReference type="GeneID" id="30582934"/>
<evidence type="ECO:0000256" key="4">
    <source>
        <dbReference type="ARBA" id="ARBA00023295"/>
    </source>
</evidence>
<dbReference type="GO" id="GO:0016740">
    <property type="term" value="F:transferase activity"/>
    <property type="evidence" value="ECO:0007669"/>
    <property type="project" value="UniProtKB-KW"/>
</dbReference>
<dbReference type="EMBL" id="FNMU01000004">
    <property type="protein sequence ID" value="SDW73774.1"/>
    <property type="molecule type" value="Genomic_DNA"/>
</dbReference>
<dbReference type="PANTHER" id="PTHR15364">
    <property type="entry name" value="2'-DEOXYNUCLEOSIDE 5'-PHOSPHATE N-HYDROLASE 1"/>
    <property type="match status" value="1"/>
</dbReference>
<comment type="similarity">
    <text evidence="6">Belongs to the 2'-deoxynucleoside 5'-phosphate N-hydrolase 1 family.</text>
</comment>
<comment type="catalytic activity">
    <reaction evidence="5">
        <text>5-hydroxymethyl-dUMP + H2O = 5-hydroxymethyluracil + 2-deoxy-D-ribose 5-phosphate</text>
        <dbReference type="Rhea" id="RHEA:77099"/>
        <dbReference type="ChEBI" id="CHEBI:15377"/>
        <dbReference type="ChEBI" id="CHEBI:16964"/>
        <dbReference type="ChEBI" id="CHEBI:62877"/>
        <dbReference type="ChEBI" id="CHEBI:90409"/>
    </reaction>
    <physiologicalReaction direction="left-to-right" evidence="5">
        <dbReference type="Rhea" id="RHEA:77100"/>
    </physiologicalReaction>
</comment>
<dbReference type="Pfam" id="PF05014">
    <property type="entry name" value="Nuc_deoxyrib_tr"/>
    <property type="match status" value="1"/>
</dbReference>
<evidence type="ECO:0000313" key="9">
    <source>
        <dbReference type="EMBL" id="SDW73774.1"/>
    </source>
</evidence>
<reference evidence="7 10" key="1">
    <citation type="submission" date="2016-10" db="EMBL/GenBank/DDBJ databases">
        <title>Methanohalophilus halophilus.</title>
        <authorList>
            <person name="L'haridon S."/>
        </authorList>
    </citation>
    <scope>NUCLEOTIDE SEQUENCE [LARGE SCALE GENOMIC DNA]</scope>
    <source>
        <strain evidence="7 10">Z-7982</strain>
    </source>
</reference>
<dbReference type="GO" id="GO:0009159">
    <property type="term" value="P:deoxyribonucleoside monophosphate catabolic process"/>
    <property type="evidence" value="ECO:0007669"/>
    <property type="project" value="InterPro"/>
</dbReference>
<accession>A0A1L3Q1Q1</accession>
<reference evidence="8 12" key="3">
    <citation type="submission" date="2018-10" db="EMBL/GenBank/DDBJ databases">
        <title>Cultivation of a novel Methanohalophilus strain from Kebrit Deep of the Red Sea and a genomic comparison of members of the genus Methanohalophilus.</title>
        <authorList>
            <person name="Guan Y."/>
            <person name="Ngugi D.K."/>
            <person name="Stingl U."/>
        </authorList>
    </citation>
    <scope>NUCLEOTIDE SEQUENCE [LARGE SCALE GENOMIC DNA]</scope>
    <source>
        <strain evidence="8 12">DSM 3094</strain>
    </source>
</reference>
<dbReference type="InterPro" id="IPR028607">
    <property type="entry name" value="DNPH1"/>
</dbReference>
<dbReference type="HAMAP" id="MF_03036">
    <property type="entry name" value="Nuc_phosphate_hydrolase"/>
    <property type="match status" value="1"/>
</dbReference>
<feature type="binding site" evidence="6">
    <location>
        <begin position="105"/>
        <end position="107"/>
    </location>
    <ligand>
        <name>substrate</name>
        <note>ligand shared between homodimeric partners</note>
    </ligand>
</feature>
<evidence type="ECO:0000313" key="12">
    <source>
        <dbReference type="Proteomes" id="UP000267921"/>
    </source>
</evidence>
<feature type="binding site" description="in other chain" evidence="6">
    <location>
        <begin position="4"/>
        <end position="10"/>
    </location>
    <ligand>
        <name>substrate</name>
        <note>ligand shared between homodimeric partners</note>
    </ligand>
</feature>
<keyword evidence="2 6" id="KW-0378">Hydrolase</keyword>
<evidence type="ECO:0000313" key="11">
    <source>
        <dbReference type="Proteomes" id="UP000198669"/>
    </source>
</evidence>
<protein>
    <recommendedName>
        <fullName evidence="6">Putative 2'-deoxynucleoside 5'-phosphate N-hydrolase 1</fullName>
        <ecNumber evidence="6">3.2.2.-</ecNumber>
    </recommendedName>
</protein>
<dbReference type="GO" id="GO:0070694">
    <property type="term" value="F:5-hydroxymethyl-dUMP N-hydrolase activity"/>
    <property type="evidence" value="ECO:0007669"/>
    <property type="project" value="InterPro"/>
</dbReference>
<evidence type="ECO:0000256" key="2">
    <source>
        <dbReference type="ARBA" id="ARBA00022801"/>
    </source>
</evidence>
<organism evidence="7 10">
    <name type="scientific">Methanohalophilus halophilus</name>
    <dbReference type="NCBI Taxonomy" id="2177"/>
    <lineage>
        <taxon>Archaea</taxon>
        <taxon>Methanobacteriati</taxon>
        <taxon>Methanobacteriota</taxon>
        <taxon>Stenosarchaea group</taxon>
        <taxon>Methanomicrobia</taxon>
        <taxon>Methanosarcinales</taxon>
        <taxon>Methanosarcinaceae</taxon>
        <taxon>Methanohalophilus</taxon>
    </lineage>
</organism>
<evidence type="ECO:0000313" key="8">
    <source>
        <dbReference type="EMBL" id="RNI07956.1"/>
    </source>
</evidence>
<dbReference type="InterPro" id="IPR051239">
    <property type="entry name" value="2'-dNMP_N-hydrolase"/>
</dbReference>
<dbReference type="KEGG" id="mhaz:BHR79_04180"/>
<evidence type="ECO:0000256" key="3">
    <source>
        <dbReference type="ARBA" id="ARBA00023080"/>
    </source>
</evidence>
<dbReference type="InterPro" id="IPR007710">
    <property type="entry name" value="Nucleoside_deoxyribTrfase"/>
</dbReference>